<dbReference type="RefSeq" id="WP_367919446.1">
    <property type="nucleotide sequence ID" value="NZ_BAABAC010000023.1"/>
</dbReference>
<protein>
    <submittedName>
        <fullName evidence="1">Class F sortase</fullName>
    </submittedName>
</protein>
<dbReference type="Proteomes" id="UP001597229">
    <property type="component" value="Unassembled WGS sequence"/>
</dbReference>
<gene>
    <name evidence="1" type="ORF">ACFQ3F_20230</name>
</gene>
<dbReference type="CDD" id="cd05829">
    <property type="entry name" value="Sortase_F"/>
    <property type="match status" value="1"/>
</dbReference>
<name>A0ABW3W500_9ACTN</name>
<evidence type="ECO:0000313" key="2">
    <source>
        <dbReference type="Proteomes" id="UP001597229"/>
    </source>
</evidence>
<accession>A0ABW3W500</accession>
<keyword evidence="2" id="KW-1185">Reference proteome</keyword>
<sequence>MQTGADGVRAWARPGLGAGAEPFAVDGLVTLPLRFLLLALATVATLLPGPAVAGAEPAARTACATTARSGFRPVGARVDVLGRDVRVVPVRRTANGAIGTPPVTKAGKSLVGWDRATRPGAGVGSVILDAHTWPDGSALGNALLGRLRPGHTFSLRAADGRTVCYRVSARRSYPAARLPRAKAFRDWGPEQAVIVVCSGRRLGAGRWTRRTVWYAEPLVVVAR</sequence>
<evidence type="ECO:0000313" key="1">
    <source>
        <dbReference type="EMBL" id="MFD1250136.1"/>
    </source>
</evidence>
<proteinExistence type="predicted"/>
<reference evidence="2" key="1">
    <citation type="journal article" date="2019" name="Int. J. Syst. Evol. Microbiol.">
        <title>The Global Catalogue of Microorganisms (GCM) 10K type strain sequencing project: providing services to taxonomists for standard genome sequencing and annotation.</title>
        <authorList>
            <consortium name="The Broad Institute Genomics Platform"/>
            <consortium name="The Broad Institute Genome Sequencing Center for Infectious Disease"/>
            <person name="Wu L."/>
            <person name="Ma J."/>
        </authorList>
    </citation>
    <scope>NUCLEOTIDE SEQUENCE [LARGE SCALE GENOMIC DNA]</scope>
    <source>
        <strain evidence="2">CCUG 52478</strain>
    </source>
</reference>
<organism evidence="1 2">
    <name type="scientific">Nocardioides ginsengisoli</name>
    <dbReference type="NCBI Taxonomy" id="363868"/>
    <lineage>
        <taxon>Bacteria</taxon>
        <taxon>Bacillati</taxon>
        <taxon>Actinomycetota</taxon>
        <taxon>Actinomycetes</taxon>
        <taxon>Propionibacteriales</taxon>
        <taxon>Nocardioidaceae</taxon>
        <taxon>Nocardioides</taxon>
    </lineage>
</organism>
<dbReference type="EMBL" id="JBHTLX010000023">
    <property type="protein sequence ID" value="MFD1250136.1"/>
    <property type="molecule type" value="Genomic_DNA"/>
</dbReference>
<comment type="caution">
    <text evidence="1">The sequence shown here is derived from an EMBL/GenBank/DDBJ whole genome shotgun (WGS) entry which is preliminary data.</text>
</comment>
<dbReference type="InterPro" id="IPR042001">
    <property type="entry name" value="Sortase_F"/>
</dbReference>